<name>S4PYQ2_9NEOP</name>
<evidence type="ECO:0000256" key="1">
    <source>
        <dbReference type="SAM" id="MobiDB-lite"/>
    </source>
</evidence>
<feature type="region of interest" description="Disordered" evidence="1">
    <location>
        <begin position="20"/>
        <end position="40"/>
    </location>
</feature>
<feature type="non-terminal residue" evidence="2">
    <location>
        <position position="1"/>
    </location>
</feature>
<accession>S4PYQ2</accession>
<evidence type="ECO:0000313" key="2">
    <source>
        <dbReference type="EMBL" id="JAA89667.1"/>
    </source>
</evidence>
<protein>
    <submittedName>
        <fullName evidence="2">WD repeat and FYVE domain-containing protein 3</fullName>
    </submittedName>
</protein>
<sequence>IEQASSSIDTEKLKYVQKLSIQDSEEARSESEVKSESDIKTENIEPCEREAAIKRVEELVKQMSLSQENGGNLTKSASE</sequence>
<dbReference type="EMBL" id="GAIX01002893">
    <property type="protein sequence ID" value="JAA89667.1"/>
    <property type="molecule type" value="Transcribed_RNA"/>
</dbReference>
<feature type="non-terminal residue" evidence="2">
    <location>
        <position position="79"/>
    </location>
</feature>
<feature type="compositionally biased region" description="Basic and acidic residues" evidence="1">
    <location>
        <begin position="25"/>
        <end position="40"/>
    </location>
</feature>
<organism evidence="2">
    <name type="scientific">Pararge aegeria</name>
    <name type="common">speckled wood butterfly</name>
    <dbReference type="NCBI Taxonomy" id="116150"/>
    <lineage>
        <taxon>Eukaryota</taxon>
        <taxon>Metazoa</taxon>
        <taxon>Ecdysozoa</taxon>
        <taxon>Arthropoda</taxon>
        <taxon>Hexapoda</taxon>
        <taxon>Insecta</taxon>
        <taxon>Pterygota</taxon>
        <taxon>Neoptera</taxon>
        <taxon>Endopterygota</taxon>
        <taxon>Lepidoptera</taxon>
        <taxon>Glossata</taxon>
        <taxon>Ditrysia</taxon>
        <taxon>Papilionoidea</taxon>
        <taxon>Nymphalidae</taxon>
        <taxon>Satyrinae</taxon>
        <taxon>Satyrini</taxon>
        <taxon>Parargina</taxon>
        <taxon>Pararge</taxon>
    </lineage>
</organism>
<reference evidence="2" key="2">
    <citation type="submission" date="2013-05" db="EMBL/GenBank/DDBJ databases">
        <authorList>
            <person name="Carter J.-M."/>
            <person name="Baker S.C."/>
            <person name="Pink R."/>
            <person name="Carter D.R.F."/>
            <person name="Collins A."/>
            <person name="Tomlin J."/>
            <person name="Gibbs M."/>
            <person name="Breuker C.J."/>
        </authorList>
    </citation>
    <scope>NUCLEOTIDE SEQUENCE</scope>
    <source>
        <tissue evidence="2">Ovary</tissue>
    </source>
</reference>
<reference evidence="2" key="1">
    <citation type="journal article" date="2013" name="BMC Genomics">
        <title>Unscrambling butterfly oogenesis.</title>
        <authorList>
            <person name="Carter J.M."/>
            <person name="Baker S.C."/>
            <person name="Pink R."/>
            <person name="Carter D.R."/>
            <person name="Collins A."/>
            <person name="Tomlin J."/>
            <person name="Gibbs M."/>
            <person name="Breuker C.J."/>
        </authorList>
    </citation>
    <scope>NUCLEOTIDE SEQUENCE</scope>
    <source>
        <tissue evidence="2">Ovary</tissue>
    </source>
</reference>
<proteinExistence type="predicted"/>
<dbReference type="AlphaFoldDB" id="S4PYQ2"/>